<proteinExistence type="predicted"/>
<comment type="caution">
    <text evidence="10">The sequence shown here is derived from an EMBL/GenBank/DDBJ whole genome shotgun (WGS) entry which is preliminary data.</text>
</comment>
<evidence type="ECO:0000256" key="3">
    <source>
        <dbReference type="ARBA" id="ARBA00022679"/>
    </source>
</evidence>
<dbReference type="PANTHER" id="PTHR43671">
    <property type="entry name" value="SERINE/THREONINE-PROTEIN KINASE NEK"/>
    <property type="match status" value="1"/>
</dbReference>
<evidence type="ECO:0000256" key="8">
    <source>
        <dbReference type="ARBA" id="ARBA00048679"/>
    </source>
</evidence>
<dbReference type="Pfam" id="PF00069">
    <property type="entry name" value="Pkinase"/>
    <property type="match status" value="1"/>
</dbReference>
<sequence>MSLHSAHEYLTHIRAENGEKFHCFLLPDLLGHGSFGVVMKVNLVQSEHDGTPLPGTPHALKYFHDFYDSEKMFKLSVLPTLDCENIVKYLAVGYTYSPGTPIERLKSCLIMELCDGGTLEEFLVKHPPPLSVDTILNYTGQIARALNYLHSQRGQHHEAIFHGDLKPLNVMLHSKHDDCPVLKLTDLDSFTQVRGEHTRRSDLSTKKGTIRYMSPEMLAWNPDTKLPAVGRSTDIWSLGCIVLRMSCVDWLDCRASDGRVFKGDRLNDRQFETLLTDGGSPKIPKNSLGTIRHIVTACLCWQPFDRLSAKDLSQYIAKVTLKNSQTIALNIESSKDVRRTNVLTILSGIPTILGRIIKALIEAGAGARWPPPELYRNARNAKPLHAKLCAPAEHGDTALVNNRFLQNLARINDFLHNAKTDYLSSNARRSTLLGEYLAKFGPSTIHLTIQFRNWLANQNDTAKQIIFLQAYHRYDIPGHLRWMENRLTATVGPHLITDLMAHCQWNFMEFLRLEQTIYCLVCQLCSITLGHLWLLIVTSYEPPEEVTERVRSLEASVTTVLLALESARLHAKSSFLFLEIRGYKEHVNCGATEDGCCNALSARVYQLMTKHAESATDIRTALQAAYPLFQWSVITAGTDQLRTSSLDYDSPDAADLLWLQKMENSKKSQRKRGNIARAARSLKYGELRWRTDQLDCLVLWTEAKNFEEGRNFPVNELRDYINQRDDQSIDFFVGLKKLNLLYYRERPGALDNQSLAEVNGVTYPLTLQDHPNIYFWPVASESLREVDS</sequence>
<evidence type="ECO:0000256" key="2">
    <source>
        <dbReference type="ARBA" id="ARBA00022527"/>
    </source>
</evidence>
<reference evidence="11" key="1">
    <citation type="submission" date="2017-01" db="EMBL/GenBank/DDBJ databases">
        <title>Comparative genomics of anhydrobiosis in the tardigrade Hypsibius dujardini.</title>
        <authorList>
            <person name="Yoshida Y."/>
            <person name="Koutsovoulos G."/>
            <person name="Laetsch D."/>
            <person name="Stevens L."/>
            <person name="Kumar S."/>
            <person name="Horikawa D."/>
            <person name="Ishino K."/>
            <person name="Komine S."/>
            <person name="Tomita M."/>
            <person name="Blaxter M."/>
            <person name="Arakawa K."/>
        </authorList>
    </citation>
    <scope>NUCLEOTIDE SEQUENCE [LARGE SCALE GENOMIC DNA]</scope>
    <source>
        <strain evidence="11">Z151</strain>
    </source>
</reference>
<organism evidence="10 11">
    <name type="scientific">Hypsibius exemplaris</name>
    <name type="common">Freshwater tardigrade</name>
    <dbReference type="NCBI Taxonomy" id="2072580"/>
    <lineage>
        <taxon>Eukaryota</taxon>
        <taxon>Metazoa</taxon>
        <taxon>Ecdysozoa</taxon>
        <taxon>Tardigrada</taxon>
        <taxon>Eutardigrada</taxon>
        <taxon>Parachela</taxon>
        <taxon>Hypsibioidea</taxon>
        <taxon>Hypsibiidae</taxon>
        <taxon>Hypsibius</taxon>
    </lineage>
</organism>
<keyword evidence="5" id="KW-0418">Kinase</keyword>
<dbReference type="Proteomes" id="UP000192578">
    <property type="component" value="Unassembled WGS sequence"/>
</dbReference>
<dbReference type="CDD" id="cd00180">
    <property type="entry name" value="PKc"/>
    <property type="match status" value="1"/>
</dbReference>
<dbReference type="InterPro" id="IPR000719">
    <property type="entry name" value="Prot_kinase_dom"/>
</dbReference>
<dbReference type="InterPro" id="IPR050660">
    <property type="entry name" value="NEK_Ser/Thr_kinase"/>
</dbReference>
<evidence type="ECO:0000313" key="11">
    <source>
        <dbReference type="Proteomes" id="UP000192578"/>
    </source>
</evidence>
<evidence type="ECO:0000256" key="5">
    <source>
        <dbReference type="ARBA" id="ARBA00022777"/>
    </source>
</evidence>
<keyword evidence="11" id="KW-1185">Reference proteome</keyword>
<accession>A0A9X6NDR0</accession>
<dbReference type="PANTHER" id="PTHR43671:SF98">
    <property type="entry name" value="SERINE_THREONINE-PROTEIN KINASE NEK11"/>
    <property type="match status" value="1"/>
</dbReference>
<dbReference type="AlphaFoldDB" id="A0A9X6NDR0"/>
<comment type="catalytic activity">
    <reaction evidence="7">
        <text>L-threonyl-[protein] + ATP = O-phospho-L-threonyl-[protein] + ADP + H(+)</text>
        <dbReference type="Rhea" id="RHEA:46608"/>
        <dbReference type="Rhea" id="RHEA-COMP:11060"/>
        <dbReference type="Rhea" id="RHEA-COMP:11605"/>
        <dbReference type="ChEBI" id="CHEBI:15378"/>
        <dbReference type="ChEBI" id="CHEBI:30013"/>
        <dbReference type="ChEBI" id="CHEBI:30616"/>
        <dbReference type="ChEBI" id="CHEBI:61977"/>
        <dbReference type="ChEBI" id="CHEBI:456216"/>
        <dbReference type="EC" id="2.7.11.1"/>
    </reaction>
</comment>
<gene>
    <name evidence="10" type="ORF">BV898_15788</name>
</gene>
<protein>
    <recommendedName>
        <fullName evidence="1">non-specific serine/threonine protein kinase</fullName>
        <ecNumber evidence="1">2.7.11.1</ecNumber>
    </recommendedName>
</protein>
<dbReference type="PROSITE" id="PS50011">
    <property type="entry name" value="PROTEIN_KINASE_DOM"/>
    <property type="match status" value="1"/>
</dbReference>
<keyword evidence="6" id="KW-0067">ATP-binding</keyword>
<dbReference type="Gene3D" id="1.10.510.10">
    <property type="entry name" value="Transferase(Phosphotransferase) domain 1"/>
    <property type="match status" value="1"/>
</dbReference>
<comment type="catalytic activity">
    <reaction evidence="8">
        <text>L-seryl-[protein] + ATP = O-phospho-L-seryl-[protein] + ADP + H(+)</text>
        <dbReference type="Rhea" id="RHEA:17989"/>
        <dbReference type="Rhea" id="RHEA-COMP:9863"/>
        <dbReference type="Rhea" id="RHEA-COMP:11604"/>
        <dbReference type="ChEBI" id="CHEBI:15378"/>
        <dbReference type="ChEBI" id="CHEBI:29999"/>
        <dbReference type="ChEBI" id="CHEBI:30616"/>
        <dbReference type="ChEBI" id="CHEBI:83421"/>
        <dbReference type="ChEBI" id="CHEBI:456216"/>
        <dbReference type="EC" id="2.7.11.1"/>
    </reaction>
</comment>
<evidence type="ECO:0000256" key="1">
    <source>
        <dbReference type="ARBA" id="ARBA00012513"/>
    </source>
</evidence>
<dbReference type="SMART" id="SM00220">
    <property type="entry name" value="S_TKc"/>
    <property type="match status" value="1"/>
</dbReference>
<dbReference type="EMBL" id="MTYJ01000221">
    <property type="protein sequence ID" value="OWA51298.1"/>
    <property type="molecule type" value="Genomic_DNA"/>
</dbReference>
<dbReference type="GO" id="GO:0005634">
    <property type="term" value="C:nucleus"/>
    <property type="evidence" value="ECO:0007669"/>
    <property type="project" value="TreeGrafter"/>
</dbReference>
<dbReference type="OrthoDB" id="341578at2759"/>
<dbReference type="InterPro" id="IPR011009">
    <property type="entry name" value="Kinase-like_dom_sf"/>
</dbReference>
<dbReference type="GO" id="GO:0005524">
    <property type="term" value="F:ATP binding"/>
    <property type="evidence" value="ECO:0007669"/>
    <property type="project" value="UniProtKB-KW"/>
</dbReference>
<dbReference type="SUPFAM" id="SSF56112">
    <property type="entry name" value="Protein kinase-like (PK-like)"/>
    <property type="match status" value="1"/>
</dbReference>
<dbReference type="EC" id="2.7.11.1" evidence="1"/>
<dbReference type="InterPro" id="IPR008271">
    <property type="entry name" value="Ser/Thr_kinase_AS"/>
</dbReference>
<evidence type="ECO:0000256" key="4">
    <source>
        <dbReference type="ARBA" id="ARBA00022741"/>
    </source>
</evidence>
<evidence type="ECO:0000256" key="6">
    <source>
        <dbReference type="ARBA" id="ARBA00022840"/>
    </source>
</evidence>
<keyword evidence="3" id="KW-0808">Transferase</keyword>
<keyword evidence="2" id="KW-0723">Serine/threonine-protein kinase</keyword>
<dbReference type="GO" id="GO:0004674">
    <property type="term" value="F:protein serine/threonine kinase activity"/>
    <property type="evidence" value="ECO:0007669"/>
    <property type="project" value="UniProtKB-KW"/>
</dbReference>
<name>A0A9X6NDR0_HYPEX</name>
<dbReference type="PROSITE" id="PS00108">
    <property type="entry name" value="PROTEIN_KINASE_ST"/>
    <property type="match status" value="1"/>
</dbReference>
<evidence type="ECO:0000256" key="7">
    <source>
        <dbReference type="ARBA" id="ARBA00047899"/>
    </source>
</evidence>
<feature type="domain" description="Protein kinase" evidence="9">
    <location>
        <begin position="24"/>
        <end position="316"/>
    </location>
</feature>
<evidence type="ECO:0000313" key="10">
    <source>
        <dbReference type="EMBL" id="OWA51298.1"/>
    </source>
</evidence>
<evidence type="ECO:0000259" key="9">
    <source>
        <dbReference type="PROSITE" id="PS50011"/>
    </source>
</evidence>
<keyword evidence="4" id="KW-0547">Nucleotide-binding</keyword>